<dbReference type="AlphaFoldDB" id="A0A381P0J0"/>
<sequence>MIRSLLSVLLAVQFSFCPERPRMIRYFDYEYTQKEALSIAKNSLLDLGYKIDLSAPEGYFFLTKPQPVEKDIRKYSYRIAVVVEDRVEVVIVAQRQIFKRDSEASIGGRDLIQTQTSDKLPYSLQRSIFYPIIDEFSRNGLVELSDVTLKNNV</sequence>
<name>A0A381P0J0_9ZZZZ</name>
<accession>A0A381P0J0</accession>
<organism evidence="1">
    <name type="scientific">marine metagenome</name>
    <dbReference type="NCBI Taxonomy" id="408172"/>
    <lineage>
        <taxon>unclassified sequences</taxon>
        <taxon>metagenomes</taxon>
        <taxon>ecological metagenomes</taxon>
    </lineage>
</organism>
<reference evidence="1" key="1">
    <citation type="submission" date="2018-05" db="EMBL/GenBank/DDBJ databases">
        <authorList>
            <person name="Lanie J.A."/>
            <person name="Ng W.-L."/>
            <person name="Kazmierczak K.M."/>
            <person name="Andrzejewski T.M."/>
            <person name="Davidsen T.M."/>
            <person name="Wayne K.J."/>
            <person name="Tettelin H."/>
            <person name="Glass J.I."/>
            <person name="Rusch D."/>
            <person name="Podicherti R."/>
            <person name="Tsui H.-C.T."/>
            <person name="Winkler M.E."/>
        </authorList>
    </citation>
    <scope>NUCLEOTIDE SEQUENCE</scope>
</reference>
<gene>
    <name evidence="1" type="ORF">METZ01_LOCUS12542</name>
</gene>
<protein>
    <submittedName>
        <fullName evidence="1">Uncharacterized protein</fullName>
    </submittedName>
</protein>
<proteinExistence type="predicted"/>
<dbReference type="EMBL" id="UINC01000692">
    <property type="protein sequence ID" value="SUZ59688.1"/>
    <property type="molecule type" value="Genomic_DNA"/>
</dbReference>
<evidence type="ECO:0000313" key="1">
    <source>
        <dbReference type="EMBL" id="SUZ59688.1"/>
    </source>
</evidence>